<evidence type="ECO:0000256" key="2">
    <source>
        <dbReference type="ARBA" id="ARBA00022692"/>
    </source>
</evidence>
<dbReference type="PANTHER" id="PTHR35042">
    <property type="entry name" value="ANTHRONE OXYGENASE ENCC"/>
    <property type="match status" value="1"/>
</dbReference>
<accession>A0AAV9NJS1</accession>
<protein>
    <recommendedName>
        <fullName evidence="9">DUF1772-domain-containing protein</fullName>
    </recommendedName>
</protein>
<name>A0AAV9NJS1_9EURO</name>
<dbReference type="EMBL" id="JAVRRD010000006">
    <property type="protein sequence ID" value="KAK5057466.1"/>
    <property type="molecule type" value="Genomic_DNA"/>
</dbReference>
<dbReference type="AlphaFoldDB" id="A0AAV9NJS1"/>
<comment type="similarity">
    <text evidence="5">Belongs to the anthrone oxygenase family.</text>
</comment>
<keyword evidence="4 6" id="KW-0472">Membrane</keyword>
<evidence type="ECO:0000256" key="6">
    <source>
        <dbReference type="SAM" id="Phobius"/>
    </source>
</evidence>
<keyword evidence="3 6" id="KW-1133">Transmembrane helix</keyword>
<dbReference type="GeneID" id="89979616"/>
<organism evidence="7 8">
    <name type="scientific">Exophiala bonariae</name>
    <dbReference type="NCBI Taxonomy" id="1690606"/>
    <lineage>
        <taxon>Eukaryota</taxon>
        <taxon>Fungi</taxon>
        <taxon>Dikarya</taxon>
        <taxon>Ascomycota</taxon>
        <taxon>Pezizomycotina</taxon>
        <taxon>Eurotiomycetes</taxon>
        <taxon>Chaetothyriomycetidae</taxon>
        <taxon>Chaetothyriales</taxon>
        <taxon>Herpotrichiellaceae</taxon>
        <taxon>Exophiala</taxon>
    </lineage>
</organism>
<dbReference type="PANTHER" id="PTHR35042:SF1">
    <property type="entry name" value="DUF1772-DOMAIN-CONTAINING PROTEIN"/>
    <property type="match status" value="1"/>
</dbReference>
<evidence type="ECO:0000256" key="5">
    <source>
        <dbReference type="ARBA" id="ARBA00034313"/>
    </source>
</evidence>
<dbReference type="Proteomes" id="UP001358417">
    <property type="component" value="Unassembled WGS sequence"/>
</dbReference>
<feature type="transmembrane region" description="Helical" evidence="6">
    <location>
        <begin position="12"/>
        <end position="37"/>
    </location>
</feature>
<reference evidence="7 8" key="1">
    <citation type="submission" date="2023-08" db="EMBL/GenBank/DDBJ databases">
        <title>Black Yeasts Isolated from many extreme environments.</title>
        <authorList>
            <person name="Coleine C."/>
            <person name="Stajich J.E."/>
            <person name="Selbmann L."/>
        </authorList>
    </citation>
    <scope>NUCLEOTIDE SEQUENCE [LARGE SCALE GENOMIC DNA]</scope>
    <source>
        <strain evidence="7 8">CCFEE 5792</strain>
    </source>
</reference>
<feature type="transmembrane region" description="Helical" evidence="6">
    <location>
        <begin position="124"/>
        <end position="144"/>
    </location>
</feature>
<dbReference type="Pfam" id="PF08592">
    <property type="entry name" value="Anthrone_oxy"/>
    <property type="match status" value="1"/>
</dbReference>
<feature type="transmembrane region" description="Helical" evidence="6">
    <location>
        <begin position="156"/>
        <end position="176"/>
    </location>
</feature>
<comment type="subcellular location">
    <subcellularLocation>
        <location evidence="1">Membrane</location>
        <topology evidence="1">Multi-pass membrane protein</topology>
    </subcellularLocation>
</comment>
<evidence type="ECO:0000256" key="1">
    <source>
        <dbReference type="ARBA" id="ARBA00004141"/>
    </source>
</evidence>
<evidence type="ECO:0000256" key="4">
    <source>
        <dbReference type="ARBA" id="ARBA00023136"/>
    </source>
</evidence>
<keyword evidence="8" id="KW-1185">Reference proteome</keyword>
<keyword evidence="2 6" id="KW-0812">Transmembrane</keyword>
<sequence>MTDHLLQPRLVTALSALGIGLSTAFSIGSLTLTYFAIPALLLPADAPLMPPLELVAERRARHFRTEKAPEQPADSGLGDEDETLLDHGAVEKIISGKNRSSSEGYLLRQWFHLFAKGMHTFPPLAVSGALCYGICIVVLPGRILQTKNVSLLWKRGLFATSAILSAGIMIFTLTVMKPVNSALHDRVKKVVEYEGQGKSAGSQSDIEDTERLIRKWGRVNAWRSVLPVLAAAFATAALAV</sequence>
<comment type="caution">
    <text evidence="7">The sequence shown here is derived from an EMBL/GenBank/DDBJ whole genome shotgun (WGS) entry which is preliminary data.</text>
</comment>
<evidence type="ECO:0000313" key="8">
    <source>
        <dbReference type="Proteomes" id="UP001358417"/>
    </source>
</evidence>
<dbReference type="RefSeq" id="XP_064708584.1">
    <property type="nucleotide sequence ID" value="XM_064854995.1"/>
</dbReference>
<gene>
    <name evidence="7" type="ORF">LTR84_011466</name>
</gene>
<proteinExistence type="inferred from homology"/>
<dbReference type="InterPro" id="IPR013901">
    <property type="entry name" value="Anthrone_oxy"/>
</dbReference>
<dbReference type="GO" id="GO:0016020">
    <property type="term" value="C:membrane"/>
    <property type="evidence" value="ECO:0007669"/>
    <property type="project" value="UniProtKB-SubCell"/>
</dbReference>
<evidence type="ECO:0000313" key="7">
    <source>
        <dbReference type="EMBL" id="KAK5057466.1"/>
    </source>
</evidence>
<evidence type="ECO:0000256" key="3">
    <source>
        <dbReference type="ARBA" id="ARBA00022989"/>
    </source>
</evidence>
<evidence type="ECO:0008006" key="9">
    <source>
        <dbReference type="Google" id="ProtNLM"/>
    </source>
</evidence>